<dbReference type="InterPro" id="IPR013766">
    <property type="entry name" value="Thioredoxin_domain"/>
</dbReference>
<sequence length="253" mass="29547">MRGKILFFMMISKLVGNIFVIYMHIKKYSKRFFLIVTYLLISTNSFALDQIKSGVKMLDLSSVPDTVVFFDDKGEKYSLDNFEGKTILLVFWATWCASCIKEMPDLDVLQKDFRKLPFAIIPVSQDYQGIEIIQKYYKDYDIRYLPIYHDFKNQLFKAFSIVGLPTAILINPDGKMLVSFIGTINWYDEEIRNIILSNIPGNHPEPKNSYREQTLNQPVNKQLKAEEQENKDEKPKIQQNNEENNASKNDNKE</sequence>
<organism evidence="3">
    <name type="scientific">Candidatus Tisiphia endosymbiont of Sergentomyia squamirostris</name>
    <dbReference type="NCBI Taxonomy" id="3113639"/>
    <lineage>
        <taxon>Bacteria</taxon>
        <taxon>Pseudomonadati</taxon>
        <taxon>Pseudomonadota</taxon>
        <taxon>Alphaproteobacteria</taxon>
        <taxon>Rickettsiales</taxon>
        <taxon>Rickettsiaceae</taxon>
        <taxon>Rickettsieae</taxon>
        <taxon>Candidatus Tisiphia</taxon>
    </lineage>
</organism>
<dbReference type="GO" id="GO:0016209">
    <property type="term" value="F:antioxidant activity"/>
    <property type="evidence" value="ECO:0007669"/>
    <property type="project" value="InterPro"/>
</dbReference>
<feature type="region of interest" description="Disordered" evidence="1">
    <location>
        <begin position="202"/>
        <end position="253"/>
    </location>
</feature>
<dbReference type="InterPro" id="IPR000866">
    <property type="entry name" value="AhpC/TSA"/>
</dbReference>
<evidence type="ECO:0000313" key="3">
    <source>
        <dbReference type="EMBL" id="BFD46348.1"/>
    </source>
</evidence>
<protein>
    <submittedName>
        <fullName evidence="3">TlpA disulfide reductase family protein</fullName>
    </submittedName>
</protein>
<dbReference type="AlphaFoldDB" id="A0AAT9G924"/>
<accession>A0AAT9G924</accession>
<dbReference type="EMBL" id="AP029170">
    <property type="protein sequence ID" value="BFD46348.1"/>
    <property type="molecule type" value="Genomic_DNA"/>
</dbReference>
<dbReference type="SUPFAM" id="SSF52833">
    <property type="entry name" value="Thioredoxin-like"/>
    <property type="match status" value="1"/>
</dbReference>
<name>A0AAT9G924_9RICK</name>
<reference evidence="3" key="1">
    <citation type="submission" date="2024-01" db="EMBL/GenBank/DDBJ databases">
        <title>Sequencing the genomes of a sandfly, Sergentomyia squamirostris, and its two endosymbionts.</title>
        <authorList>
            <person name="Itokawa K."/>
            <person name="Sanjoba C."/>
        </authorList>
    </citation>
    <scope>NUCLEOTIDE SEQUENCE</scope>
    <source>
        <strain evidence="3">RiSSQ</strain>
    </source>
</reference>
<feature type="compositionally biased region" description="Low complexity" evidence="1">
    <location>
        <begin position="240"/>
        <end position="253"/>
    </location>
</feature>
<dbReference type="InterPro" id="IPR050553">
    <property type="entry name" value="Thioredoxin_ResA/DsbE_sf"/>
</dbReference>
<dbReference type="PROSITE" id="PS51352">
    <property type="entry name" value="THIOREDOXIN_2"/>
    <property type="match status" value="1"/>
</dbReference>
<evidence type="ECO:0000259" key="2">
    <source>
        <dbReference type="PROSITE" id="PS51352"/>
    </source>
</evidence>
<proteinExistence type="predicted"/>
<feature type="compositionally biased region" description="Basic and acidic residues" evidence="1">
    <location>
        <begin position="223"/>
        <end position="236"/>
    </location>
</feature>
<gene>
    <name evidence="3" type="ORF">DMENIID0002_09940</name>
</gene>
<evidence type="ECO:0000256" key="1">
    <source>
        <dbReference type="SAM" id="MobiDB-lite"/>
    </source>
</evidence>
<feature type="compositionally biased region" description="Polar residues" evidence="1">
    <location>
        <begin position="211"/>
        <end position="220"/>
    </location>
</feature>
<dbReference type="InterPro" id="IPR036249">
    <property type="entry name" value="Thioredoxin-like_sf"/>
</dbReference>
<dbReference type="GO" id="GO:0016491">
    <property type="term" value="F:oxidoreductase activity"/>
    <property type="evidence" value="ECO:0007669"/>
    <property type="project" value="InterPro"/>
</dbReference>
<dbReference type="Gene3D" id="3.40.30.10">
    <property type="entry name" value="Glutaredoxin"/>
    <property type="match status" value="1"/>
</dbReference>
<feature type="domain" description="Thioredoxin" evidence="2">
    <location>
        <begin position="57"/>
        <end position="200"/>
    </location>
</feature>
<dbReference type="PANTHER" id="PTHR42852">
    <property type="entry name" value="THIOL:DISULFIDE INTERCHANGE PROTEIN DSBE"/>
    <property type="match status" value="1"/>
</dbReference>
<dbReference type="Pfam" id="PF00578">
    <property type="entry name" value="AhpC-TSA"/>
    <property type="match status" value="1"/>
</dbReference>
<dbReference type="PANTHER" id="PTHR42852:SF13">
    <property type="entry name" value="PROTEIN DIPZ"/>
    <property type="match status" value="1"/>
</dbReference>
<dbReference type="CDD" id="cd02966">
    <property type="entry name" value="TlpA_like_family"/>
    <property type="match status" value="1"/>
</dbReference>